<feature type="compositionally biased region" description="Basic and acidic residues" evidence="9">
    <location>
        <begin position="55"/>
        <end position="70"/>
    </location>
</feature>
<gene>
    <name evidence="10" type="ORF">LSH36_74g11123</name>
</gene>
<feature type="region of interest" description="Disordered" evidence="9">
    <location>
        <begin position="52"/>
        <end position="79"/>
    </location>
</feature>
<dbReference type="PANTHER" id="PTHR21237">
    <property type="entry name" value="GRPE PROTEIN"/>
    <property type="match status" value="1"/>
</dbReference>
<sequence>CTDLHIHSVNMAVVGRMCSRLVRNLLLARSGLVKNSVSQRCQWHFLSTTAAKTESGQKSEEKTPQEDKPAEAGTQAEDVFKEEREKLTSSIAELQDKYKRALAETENVRQRLNKQIEDAKLFGIQGFCKDLLEVADILNRATNSVPEEVMNESPHLKSLFEGLTMTESQLQRVFTRYGLTQISPEEGEVFDPNIHEALFQAPQIEGREPGTVAKVTKIGYRLHSRTLRPALVGVYKEC</sequence>
<dbReference type="FunFam" id="2.30.22.10:FF:000002">
    <property type="entry name" value="GrpE protein homolog"/>
    <property type="match status" value="1"/>
</dbReference>
<reference evidence="10" key="1">
    <citation type="journal article" date="2023" name="Mol. Biol. Evol.">
        <title>Third-Generation Sequencing Reveals the Adaptive Role of the Epigenome in Three Deep-Sea Polychaetes.</title>
        <authorList>
            <person name="Perez M."/>
            <person name="Aroh O."/>
            <person name="Sun Y."/>
            <person name="Lan Y."/>
            <person name="Juniper S.K."/>
            <person name="Young C.R."/>
            <person name="Angers B."/>
            <person name="Qian P.Y."/>
        </authorList>
    </citation>
    <scope>NUCLEOTIDE SEQUENCE</scope>
    <source>
        <strain evidence="10">P08H-3</strain>
    </source>
</reference>
<protein>
    <recommendedName>
        <fullName evidence="7">GrpE protein homolog</fullName>
    </recommendedName>
</protein>
<dbReference type="GO" id="GO:0051087">
    <property type="term" value="F:protein-folding chaperone binding"/>
    <property type="evidence" value="ECO:0007669"/>
    <property type="project" value="InterPro"/>
</dbReference>
<dbReference type="GO" id="GO:0042803">
    <property type="term" value="F:protein homodimerization activity"/>
    <property type="evidence" value="ECO:0007669"/>
    <property type="project" value="InterPro"/>
</dbReference>
<dbReference type="FunFam" id="3.90.20.20:FF:000003">
    <property type="entry name" value="GrpE protein homolog"/>
    <property type="match status" value="1"/>
</dbReference>
<dbReference type="Gene3D" id="2.30.22.10">
    <property type="entry name" value="Head domain of nucleotide exchange factor GrpE"/>
    <property type="match status" value="1"/>
</dbReference>
<evidence type="ECO:0000256" key="3">
    <source>
        <dbReference type="ARBA" id="ARBA00022946"/>
    </source>
</evidence>
<comment type="similarity">
    <text evidence="2 8">Belongs to the GrpE family.</text>
</comment>
<proteinExistence type="inferred from homology"/>
<evidence type="ECO:0000256" key="6">
    <source>
        <dbReference type="ARBA" id="ARBA00045572"/>
    </source>
</evidence>
<evidence type="ECO:0000256" key="1">
    <source>
        <dbReference type="ARBA" id="ARBA00004305"/>
    </source>
</evidence>
<dbReference type="SUPFAM" id="SSF51064">
    <property type="entry name" value="Head domain of nucleotide exchange factor GrpE"/>
    <property type="match status" value="1"/>
</dbReference>
<comment type="function">
    <text evidence="6">Essential component of the PAM complex, a complex required for the translocation of transit peptide-containing proteins from the inner membrane into the mitochondrial matrix in an ATP-dependent manner. Seems to control the nucleotide-dependent binding of mitochondrial HSP70 to substrate proteins.</text>
</comment>
<dbReference type="HAMAP" id="MF_01151">
    <property type="entry name" value="GrpE"/>
    <property type="match status" value="1"/>
</dbReference>
<dbReference type="Pfam" id="PF01025">
    <property type="entry name" value="GrpE"/>
    <property type="match status" value="1"/>
</dbReference>
<organism evidence="10 11">
    <name type="scientific">Paralvinella palmiformis</name>
    <dbReference type="NCBI Taxonomy" id="53620"/>
    <lineage>
        <taxon>Eukaryota</taxon>
        <taxon>Metazoa</taxon>
        <taxon>Spiralia</taxon>
        <taxon>Lophotrochozoa</taxon>
        <taxon>Annelida</taxon>
        <taxon>Polychaeta</taxon>
        <taxon>Sedentaria</taxon>
        <taxon>Canalipalpata</taxon>
        <taxon>Terebellida</taxon>
        <taxon>Terebelliformia</taxon>
        <taxon>Alvinellidae</taxon>
        <taxon>Paralvinella</taxon>
    </lineage>
</organism>
<keyword evidence="5 7" id="KW-0143">Chaperone</keyword>
<dbReference type="InterPro" id="IPR009012">
    <property type="entry name" value="GrpE_head"/>
</dbReference>
<evidence type="ECO:0000256" key="4">
    <source>
        <dbReference type="ARBA" id="ARBA00023128"/>
    </source>
</evidence>
<dbReference type="EMBL" id="JAODUP010000074">
    <property type="protein sequence ID" value="KAK2163801.1"/>
    <property type="molecule type" value="Genomic_DNA"/>
</dbReference>
<evidence type="ECO:0000313" key="11">
    <source>
        <dbReference type="Proteomes" id="UP001208570"/>
    </source>
</evidence>
<dbReference type="GO" id="GO:0001405">
    <property type="term" value="C:PAM complex, Tim23 associated import motor"/>
    <property type="evidence" value="ECO:0007669"/>
    <property type="project" value="TreeGrafter"/>
</dbReference>
<name>A0AAD9K2N7_9ANNE</name>
<accession>A0AAD9K2N7</accession>
<dbReference type="GO" id="GO:0051082">
    <property type="term" value="F:unfolded protein binding"/>
    <property type="evidence" value="ECO:0007669"/>
    <property type="project" value="TreeGrafter"/>
</dbReference>
<dbReference type="Gene3D" id="3.90.20.20">
    <property type="match status" value="1"/>
</dbReference>
<dbReference type="GO" id="GO:0000774">
    <property type="term" value="F:adenyl-nucleotide exchange factor activity"/>
    <property type="evidence" value="ECO:0007669"/>
    <property type="project" value="InterPro"/>
</dbReference>
<evidence type="ECO:0000256" key="7">
    <source>
        <dbReference type="RuleBase" id="RU000640"/>
    </source>
</evidence>
<feature type="non-terminal residue" evidence="10">
    <location>
        <position position="1"/>
    </location>
</feature>
<evidence type="ECO:0000256" key="9">
    <source>
        <dbReference type="SAM" id="MobiDB-lite"/>
    </source>
</evidence>
<dbReference type="PRINTS" id="PR00773">
    <property type="entry name" value="GRPEPROTEIN"/>
</dbReference>
<evidence type="ECO:0000256" key="2">
    <source>
        <dbReference type="ARBA" id="ARBA00009054"/>
    </source>
</evidence>
<dbReference type="InterPro" id="IPR013805">
    <property type="entry name" value="GrpE_CC"/>
</dbReference>
<evidence type="ECO:0000256" key="5">
    <source>
        <dbReference type="ARBA" id="ARBA00023186"/>
    </source>
</evidence>
<dbReference type="InterPro" id="IPR000740">
    <property type="entry name" value="GrpE"/>
</dbReference>
<keyword evidence="4 7" id="KW-0496">Mitochondrion</keyword>
<dbReference type="AlphaFoldDB" id="A0AAD9K2N7"/>
<dbReference type="Proteomes" id="UP001208570">
    <property type="component" value="Unassembled WGS sequence"/>
</dbReference>
<dbReference type="SUPFAM" id="SSF58014">
    <property type="entry name" value="Coiled-coil domain of nucleotide exchange factor GrpE"/>
    <property type="match status" value="1"/>
</dbReference>
<dbReference type="CDD" id="cd00446">
    <property type="entry name" value="GrpE"/>
    <property type="match status" value="1"/>
</dbReference>
<comment type="subcellular location">
    <subcellularLocation>
        <location evidence="1 7">Mitochondrion matrix</location>
    </subcellularLocation>
</comment>
<dbReference type="GO" id="GO:0006457">
    <property type="term" value="P:protein folding"/>
    <property type="evidence" value="ECO:0007669"/>
    <property type="project" value="InterPro"/>
</dbReference>
<comment type="caution">
    <text evidence="10">The sequence shown here is derived from an EMBL/GenBank/DDBJ whole genome shotgun (WGS) entry which is preliminary data.</text>
</comment>
<dbReference type="PANTHER" id="PTHR21237:SF23">
    <property type="entry name" value="GRPE PROTEIN HOMOLOG, MITOCHONDRIAL"/>
    <property type="match status" value="1"/>
</dbReference>
<dbReference type="GO" id="GO:0030150">
    <property type="term" value="P:protein import into mitochondrial matrix"/>
    <property type="evidence" value="ECO:0007669"/>
    <property type="project" value="TreeGrafter"/>
</dbReference>
<evidence type="ECO:0000256" key="8">
    <source>
        <dbReference type="RuleBase" id="RU004478"/>
    </source>
</evidence>
<keyword evidence="3" id="KW-0809">Transit peptide</keyword>
<keyword evidence="11" id="KW-1185">Reference proteome</keyword>
<dbReference type="PROSITE" id="PS01071">
    <property type="entry name" value="GRPE"/>
    <property type="match status" value="1"/>
</dbReference>
<evidence type="ECO:0000313" key="10">
    <source>
        <dbReference type="EMBL" id="KAK2163801.1"/>
    </source>
</evidence>